<evidence type="ECO:0008006" key="4">
    <source>
        <dbReference type="Google" id="ProtNLM"/>
    </source>
</evidence>
<reference evidence="2" key="1">
    <citation type="submission" date="2020-08" db="EMBL/GenBank/DDBJ databases">
        <title>Whole genome shotgun sequence of Polymorphospora rubra NBRC 101157.</title>
        <authorList>
            <person name="Komaki H."/>
            <person name="Tamura T."/>
        </authorList>
    </citation>
    <scope>NUCLEOTIDE SEQUENCE</scope>
    <source>
        <strain evidence="2">NBRC 101157</strain>
    </source>
</reference>
<keyword evidence="1" id="KW-1133">Transmembrane helix</keyword>
<feature type="transmembrane region" description="Helical" evidence="1">
    <location>
        <begin position="122"/>
        <end position="142"/>
    </location>
</feature>
<accession>A0A810NA57</accession>
<feature type="transmembrane region" description="Helical" evidence="1">
    <location>
        <begin position="89"/>
        <end position="110"/>
    </location>
</feature>
<feature type="transmembrane region" description="Helical" evidence="1">
    <location>
        <begin position="178"/>
        <end position="201"/>
    </location>
</feature>
<gene>
    <name evidence="2" type="ORF">Prubr_73070</name>
</gene>
<dbReference type="EMBL" id="AP023359">
    <property type="protein sequence ID" value="BCJ70286.1"/>
    <property type="molecule type" value="Genomic_DNA"/>
</dbReference>
<feature type="transmembrane region" description="Helical" evidence="1">
    <location>
        <begin position="62"/>
        <end position="83"/>
    </location>
</feature>
<evidence type="ECO:0000313" key="2">
    <source>
        <dbReference type="EMBL" id="BCJ70286.1"/>
    </source>
</evidence>
<keyword evidence="3" id="KW-1185">Reference proteome</keyword>
<evidence type="ECO:0000313" key="3">
    <source>
        <dbReference type="Proteomes" id="UP000680866"/>
    </source>
</evidence>
<dbReference type="AlphaFoldDB" id="A0A810NA57"/>
<organism evidence="2 3">
    <name type="scientific">Polymorphospora rubra</name>
    <dbReference type="NCBI Taxonomy" id="338584"/>
    <lineage>
        <taxon>Bacteria</taxon>
        <taxon>Bacillati</taxon>
        <taxon>Actinomycetota</taxon>
        <taxon>Actinomycetes</taxon>
        <taxon>Micromonosporales</taxon>
        <taxon>Micromonosporaceae</taxon>
        <taxon>Polymorphospora</taxon>
    </lineage>
</organism>
<proteinExistence type="predicted"/>
<sequence length="217" mass="23088">MTIRGVVKRWRQVTVWLHILTSVGWMAQAMTLCVLLAVGLAADDAAVRAAATSMAHQVDGRLLAPMAGVSACTGIVLAAATAWGFFLHWWVLIKFSISMVQVYLGIFVLSPALTDSLTAGPSLSLVVGTALMAGAIAFQGWLSVRKPWGTVRAGRRVVAPTGPPWIFVATVLGGLAELTLALVLGHPMPLPSLILIIVVLVRRPRWSGSRRVRPAPA</sequence>
<dbReference type="KEGG" id="pry:Prubr_73070"/>
<feature type="transmembrane region" description="Helical" evidence="1">
    <location>
        <begin position="15"/>
        <end position="41"/>
    </location>
</feature>
<dbReference type="Proteomes" id="UP000680866">
    <property type="component" value="Chromosome"/>
</dbReference>
<name>A0A810NA57_9ACTN</name>
<keyword evidence="1" id="KW-0812">Transmembrane</keyword>
<evidence type="ECO:0000256" key="1">
    <source>
        <dbReference type="SAM" id="Phobius"/>
    </source>
</evidence>
<protein>
    <recommendedName>
        <fullName evidence="4">DUF2269 family protein</fullName>
    </recommendedName>
</protein>
<keyword evidence="1" id="KW-0472">Membrane</keyword>